<accession>A0A644XW21</accession>
<gene>
    <name evidence="1" type="ORF">SDC9_66872</name>
</gene>
<organism evidence="1">
    <name type="scientific">bioreactor metagenome</name>
    <dbReference type="NCBI Taxonomy" id="1076179"/>
    <lineage>
        <taxon>unclassified sequences</taxon>
        <taxon>metagenomes</taxon>
        <taxon>ecological metagenomes</taxon>
    </lineage>
</organism>
<evidence type="ECO:0000313" key="1">
    <source>
        <dbReference type="EMBL" id="MPM20442.1"/>
    </source>
</evidence>
<reference evidence="1" key="1">
    <citation type="submission" date="2019-08" db="EMBL/GenBank/DDBJ databases">
        <authorList>
            <person name="Kucharzyk K."/>
            <person name="Murdoch R.W."/>
            <person name="Higgins S."/>
            <person name="Loffler F."/>
        </authorList>
    </citation>
    <scope>NUCLEOTIDE SEQUENCE</scope>
</reference>
<sequence length="175" mass="20219">MQRWRQRGHRLIIQIELPRGLERQLGHLFIVGFLRDQLGILRNDFCARRRGINLIEHGLGATGVGRCRRRRLNNVALIWRRCCGRRRGIKPRLNAPNLRRTPLHGRIATRAFGHWHPSDGNHIGFAPQAIADVLGETVWQPQAWMRSGHARQACNVQPRIAPDLGLLYRWGCRCL</sequence>
<name>A0A644XW21_9ZZZZ</name>
<dbReference type="AlphaFoldDB" id="A0A644XW21"/>
<protein>
    <submittedName>
        <fullName evidence="1">Uncharacterized protein</fullName>
    </submittedName>
</protein>
<dbReference type="EMBL" id="VSSQ01003382">
    <property type="protein sequence ID" value="MPM20442.1"/>
    <property type="molecule type" value="Genomic_DNA"/>
</dbReference>
<proteinExistence type="predicted"/>
<comment type="caution">
    <text evidence="1">The sequence shown here is derived from an EMBL/GenBank/DDBJ whole genome shotgun (WGS) entry which is preliminary data.</text>
</comment>